<dbReference type="Proteomes" id="UP001595715">
    <property type="component" value="Unassembled WGS sequence"/>
</dbReference>
<keyword evidence="2" id="KW-1185">Reference proteome</keyword>
<evidence type="ECO:0000313" key="2">
    <source>
        <dbReference type="Proteomes" id="UP001595715"/>
    </source>
</evidence>
<gene>
    <name evidence="1" type="ORF">ACFOZ8_25230</name>
</gene>
<name>A0ABV8KAA6_9BACL</name>
<dbReference type="RefSeq" id="WP_377721532.1">
    <property type="nucleotide sequence ID" value="NZ_JBHSAM010000034.1"/>
</dbReference>
<accession>A0ABV8KAA6</accession>
<evidence type="ECO:0000313" key="1">
    <source>
        <dbReference type="EMBL" id="MFC4102930.1"/>
    </source>
</evidence>
<organism evidence="1 2">
    <name type="scientific">Paenibacillus xanthanilyticus</name>
    <dbReference type="NCBI Taxonomy" id="1783531"/>
    <lineage>
        <taxon>Bacteria</taxon>
        <taxon>Bacillati</taxon>
        <taxon>Bacillota</taxon>
        <taxon>Bacilli</taxon>
        <taxon>Bacillales</taxon>
        <taxon>Paenibacillaceae</taxon>
        <taxon>Paenibacillus</taxon>
    </lineage>
</organism>
<sequence>MKSRKELTSDEHLSIALLNQSNVIVHFVDNGEIADYGGLIELINDDAVKINGMYYTKRACRFYLR</sequence>
<reference evidence="2" key="1">
    <citation type="journal article" date="2019" name="Int. J. Syst. Evol. Microbiol.">
        <title>The Global Catalogue of Microorganisms (GCM) 10K type strain sequencing project: providing services to taxonomists for standard genome sequencing and annotation.</title>
        <authorList>
            <consortium name="The Broad Institute Genomics Platform"/>
            <consortium name="The Broad Institute Genome Sequencing Center for Infectious Disease"/>
            <person name="Wu L."/>
            <person name="Ma J."/>
        </authorList>
    </citation>
    <scope>NUCLEOTIDE SEQUENCE [LARGE SCALE GENOMIC DNA]</scope>
    <source>
        <strain evidence="2">IBRC-M 10987</strain>
    </source>
</reference>
<proteinExistence type="predicted"/>
<dbReference type="EMBL" id="JBHSAM010000034">
    <property type="protein sequence ID" value="MFC4102930.1"/>
    <property type="molecule type" value="Genomic_DNA"/>
</dbReference>
<comment type="caution">
    <text evidence="1">The sequence shown here is derived from an EMBL/GenBank/DDBJ whole genome shotgun (WGS) entry which is preliminary data.</text>
</comment>
<protein>
    <submittedName>
        <fullName evidence="1">Uncharacterized protein</fullName>
    </submittedName>
</protein>